<dbReference type="RefSeq" id="WP_062979693.1">
    <property type="nucleotide sequence ID" value="NZ_JAAXOT010000012.1"/>
</dbReference>
<dbReference type="Gene3D" id="1.10.12.10">
    <property type="entry name" value="Lyase 2-enoyl-coa Hydratase, Chain A, domain 2"/>
    <property type="match status" value="1"/>
</dbReference>
<dbReference type="InterPro" id="IPR001753">
    <property type="entry name" value="Enoyl-CoA_hydra/iso"/>
</dbReference>
<evidence type="ECO:0008006" key="4">
    <source>
        <dbReference type="Google" id="ProtNLM"/>
    </source>
</evidence>
<dbReference type="AlphaFoldDB" id="A0A846YJ83"/>
<dbReference type="GO" id="GO:0003824">
    <property type="term" value="F:catalytic activity"/>
    <property type="evidence" value="ECO:0007669"/>
    <property type="project" value="UniProtKB-ARBA"/>
</dbReference>
<dbReference type="PANTHER" id="PTHR43459:SF1">
    <property type="entry name" value="EG:BACN32G11.4 PROTEIN"/>
    <property type="match status" value="1"/>
</dbReference>
<evidence type="ECO:0000313" key="3">
    <source>
        <dbReference type="Proteomes" id="UP000570678"/>
    </source>
</evidence>
<dbReference type="PANTHER" id="PTHR43459">
    <property type="entry name" value="ENOYL-COA HYDRATASE"/>
    <property type="match status" value="1"/>
</dbReference>
<comment type="similarity">
    <text evidence="1">Belongs to the enoyl-CoA hydratase/isomerase family.</text>
</comment>
<evidence type="ECO:0000256" key="1">
    <source>
        <dbReference type="ARBA" id="ARBA00005254"/>
    </source>
</evidence>
<proteinExistence type="inferred from homology"/>
<gene>
    <name evidence="2" type="ORF">HGA15_22955</name>
</gene>
<protein>
    <recommendedName>
        <fullName evidence="4">Enoyl-CoA hydratase</fullName>
    </recommendedName>
</protein>
<accession>A0A846YJ83</accession>
<keyword evidence="3" id="KW-1185">Reference proteome</keyword>
<reference evidence="2 3" key="1">
    <citation type="submission" date="2020-04" db="EMBL/GenBank/DDBJ databases">
        <title>MicrobeNet Type strains.</title>
        <authorList>
            <person name="Nicholson A.C."/>
        </authorList>
    </citation>
    <scope>NUCLEOTIDE SEQUENCE [LARGE SCALE GENOMIC DNA]</scope>
    <source>
        <strain evidence="2 3">JCM 3332</strain>
    </source>
</reference>
<dbReference type="CDD" id="cd06558">
    <property type="entry name" value="crotonase-like"/>
    <property type="match status" value="1"/>
</dbReference>
<dbReference type="SUPFAM" id="SSF52096">
    <property type="entry name" value="ClpP/crotonase"/>
    <property type="match status" value="1"/>
</dbReference>
<evidence type="ECO:0000313" key="2">
    <source>
        <dbReference type="EMBL" id="NKY58955.1"/>
    </source>
</evidence>
<dbReference type="InterPro" id="IPR029045">
    <property type="entry name" value="ClpP/crotonase-like_dom_sf"/>
</dbReference>
<dbReference type="Gene3D" id="3.90.226.10">
    <property type="entry name" value="2-enoyl-CoA Hydratase, Chain A, domain 1"/>
    <property type="match status" value="1"/>
</dbReference>
<dbReference type="EMBL" id="JAAXOT010000012">
    <property type="protein sequence ID" value="NKY58955.1"/>
    <property type="molecule type" value="Genomic_DNA"/>
</dbReference>
<sequence length="263" mass="27647">MNDSVFVERIDDALLGITLNRPDRLNAIEDSFVAAMHAALDGVEAEPGVRAVVLTGAGRGFCAGADLTVTADLERQTSADLYRGQQRLADMAVRLHELPVPVVAAVNGPAAGGGLALAAACDLRVASTRAHFAVANVRIGISGGEMGLSWLLPQSVGRARATELLLTGRRFDAAEALEWGFVNRLAEPADVLAEACALARAVAGNPAFGVRLTKEMLRTTATASSLRDAVMLENRTQVLAVYAGDIDQATESFRRDGPRSAGR</sequence>
<comment type="caution">
    <text evidence="2">The sequence shown here is derived from an EMBL/GenBank/DDBJ whole genome shotgun (WGS) entry which is preliminary data.</text>
</comment>
<dbReference type="Pfam" id="PF00378">
    <property type="entry name" value="ECH_1"/>
    <property type="match status" value="1"/>
</dbReference>
<name>A0A846YJ83_9NOCA</name>
<organism evidence="2 3">
    <name type="scientific">Nocardia flavorosea</name>
    <dbReference type="NCBI Taxonomy" id="53429"/>
    <lineage>
        <taxon>Bacteria</taxon>
        <taxon>Bacillati</taxon>
        <taxon>Actinomycetota</taxon>
        <taxon>Actinomycetes</taxon>
        <taxon>Mycobacteriales</taxon>
        <taxon>Nocardiaceae</taxon>
        <taxon>Nocardia</taxon>
    </lineage>
</organism>
<dbReference type="InterPro" id="IPR014748">
    <property type="entry name" value="Enoyl-CoA_hydra_C"/>
</dbReference>
<dbReference type="Proteomes" id="UP000570678">
    <property type="component" value="Unassembled WGS sequence"/>
</dbReference>